<sequence>MSMWHHREACVEAKLSREGAAAVR</sequence>
<protein>
    <submittedName>
        <fullName evidence="1">Uncharacterized protein</fullName>
    </submittedName>
</protein>
<dbReference type="AlphaFoldDB" id="A0A0A9FFN6"/>
<dbReference type="EMBL" id="GBRH01187857">
    <property type="protein sequence ID" value="JAE10039.1"/>
    <property type="molecule type" value="Transcribed_RNA"/>
</dbReference>
<reference evidence="1" key="1">
    <citation type="submission" date="2014-09" db="EMBL/GenBank/DDBJ databases">
        <authorList>
            <person name="Magalhaes I.L.F."/>
            <person name="Oliveira U."/>
            <person name="Santos F.R."/>
            <person name="Vidigal T.H.D.A."/>
            <person name="Brescovit A.D."/>
            <person name="Santos A.J."/>
        </authorList>
    </citation>
    <scope>NUCLEOTIDE SEQUENCE</scope>
    <source>
        <tissue evidence="1">Shoot tissue taken approximately 20 cm above the soil surface</tissue>
    </source>
</reference>
<reference evidence="1" key="2">
    <citation type="journal article" date="2015" name="Data Brief">
        <title>Shoot transcriptome of the giant reed, Arundo donax.</title>
        <authorList>
            <person name="Barrero R.A."/>
            <person name="Guerrero F.D."/>
            <person name="Moolhuijzen P."/>
            <person name="Goolsby J.A."/>
            <person name="Tidwell J."/>
            <person name="Bellgard S.E."/>
            <person name="Bellgard M.I."/>
        </authorList>
    </citation>
    <scope>NUCLEOTIDE SEQUENCE</scope>
    <source>
        <tissue evidence="1">Shoot tissue taken approximately 20 cm above the soil surface</tissue>
    </source>
</reference>
<accession>A0A0A9FFN6</accession>
<organism evidence="1">
    <name type="scientific">Arundo donax</name>
    <name type="common">Giant reed</name>
    <name type="synonym">Donax arundinaceus</name>
    <dbReference type="NCBI Taxonomy" id="35708"/>
    <lineage>
        <taxon>Eukaryota</taxon>
        <taxon>Viridiplantae</taxon>
        <taxon>Streptophyta</taxon>
        <taxon>Embryophyta</taxon>
        <taxon>Tracheophyta</taxon>
        <taxon>Spermatophyta</taxon>
        <taxon>Magnoliopsida</taxon>
        <taxon>Liliopsida</taxon>
        <taxon>Poales</taxon>
        <taxon>Poaceae</taxon>
        <taxon>PACMAD clade</taxon>
        <taxon>Arundinoideae</taxon>
        <taxon>Arundineae</taxon>
        <taxon>Arundo</taxon>
    </lineage>
</organism>
<proteinExistence type="predicted"/>
<evidence type="ECO:0000313" key="1">
    <source>
        <dbReference type="EMBL" id="JAE10039.1"/>
    </source>
</evidence>
<name>A0A0A9FFN6_ARUDO</name>